<name>A0A6M3KPS4_9ZZZZ</name>
<evidence type="ECO:0000313" key="1">
    <source>
        <dbReference type="EMBL" id="QJA83494.1"/>
    </source>
</evidence>
<evidence type="ECO:0000313" key="2">
    <source>
        <dbReference type="EMBL" id="QJI00835.1"/>
    </source>
</evidence>
<dbReference type="EMBL" id="MT144879">
    <property type="protein sequence ID" value="QJI00835.1"/>
    <property type="molecule type" value="Genomic_DNA"/>
</dbReference>
<dbReference type="EMBL" id="MT142511">
    <property type="protein sequence ID" value="QJA83494.1"/>
    <property type="molecule type" value="Genomic_DNA"/>
</dbReference>
<sequence>MANMKINTKKIKYEMDRLGITQAQLGAMIKPPMTRQGASYAIKHGKTFAVIDQIAKVLQINPRDLIL</sequence>
<dbReference type="AlphaFoldDB" id="A0A6M3KPS4"/>
<reference evidence="1" key="1">
    <citation type="submission" date="2020-03" db="EMBL/GenBank/DDBJ databases">
        <title>The deep terrestrial virosphere.</title>
        <authorList>
            <person name="Holmfeldt K."/>
            <person name="Nilsson E."/>
            <person name="Simone D."/>
            <person name="Lopez-Fernandez M."/>
            <person name="Wu X."/>
            <person name="de Brujin I."/>
            <person name="Lundin D."/>
            <person name="Andersson A."/>
            <person name="Bertilsson S."/>
            <person name="Dopson M."/>
        </authorList>
    </citation>
    <scope>NUCLEOTIDE SEQUENCE</scope>
    <source>
        <strain evidence="1">MM415A00279</strain>
        <strain evidence="2">TM448B02123</strain>
    </source>
</reference>
<accession>A0A6M3KPS4</accession>
<gene>
    <name evidence="1" type="ORF">MM415A00279_0052</name>
    <name evidence="2" type="ORF">TM448B02123_0009</name>
</gene>
<proteinExistence type="predicted"/>
<protein>
    <submittedName>
        <fullName evidence="1">Uncharacterized protein</fullName>
    </submittedName>
</protein>
<organism evidence="1">
    <name type="scientific">viral metagenome</name>
    <dbReference type="NCBI Taxonomy" id="1070528"/>
    <lineage>
        <taxon>unclassified sequences</taxon>
        <taxon>metagenomes</taxon>
        <taxon>organismal metagenomes</taxon>
    </lineage>
</organism>